<accession>A0A6L5BUW2</accession>
<feature type="binding site" evidence="1">
    <location>
        <position position="257"/>
    </location>
    <ligand>
        <name>Mg(2+)</name>
        <dbReference type="ChEBI" id="CHEBI:18420"/>
        <label>1</label>
    </ligand>
</feature>
<dbReference type="EC" id="3.2.2.24" evidence="2"/>
<keyword evidence="1" id="KW-0460">Magnesium</keyword>
<feature type="binding site" evidence="1">
    <location>
        <position position="55"/>
    </location>
    <ligand>
        <name>Mg(2+)</name>
        <dbReference type="ChEBI" id="CHEBI:18420"/>
        <label>1</label>
    </ligand>
</feature>
<dbReference type="GO" id="GO:0047407">
    <property type="term" value="F:ADP-ribosyl-[dinitrogen reductase] hydrolase activity"/>
    <property type="evidence" value="ECO:0007669"/>
    <property type="project" value="UniProtKB-EC"/>
</dbReference>
<name>A0A6L5BUW2_9PSED</name>
<keyword evidence="2" id="KW-0326">Glycosidase</keyword>
<dbReference type="InterPro" id="IPR005502">
    <property type="entry name" value="Ribosyl_crysJ1"/>
</dbReference>
<dbReference type="SUPFAM" id="SSF101478">
    <property type="entry name" value="ADP-ribosylglycohydrolase"/>
    <property type="match status" value="1"/>
</dbReference>
<feature type="binding site" evidence="1">
    <location>
        <position position="54"/>
    </location>
    <ligand>
        <name>Mg(2+)</name>
        <dbReference type="ChEBI" id="CHEBI:18420"/>
        <label>1</label>
    </ligand>
</feature>
<comment type="cofactor">
    <cofactor evidence="1">
        <name>Mg(2+)</name>
        <dbReference type="ChEBI" id="CHEBI:18420"/>
    </cofactor>
    <text evidence="1">Binds 2 magnesium ions per subunit.</text>
</comment>
<keyword evidence="2" id="KW-0378">Hydrolase</keyword>
<dbReference type="PANTHER" id="PTHR16222">
    <property type="entry name" value="ADP-RIBOSYLGLYCOHYDROLASE"/>
    <property type="match status" value="1"/>
</dbReference>
<dbReference type="Pfam" id="PF03747">
    <property type="entry name" value="ADP_ribosyl_GH"/>
    <property type="match status" value="1"/>
</dbReference>
<dbReference type="GO" id="GO:0046872">
    <property type="term" value="F:metal ion binding"/>
    <property type="evidence" value="ECO:0007669"/>
    <property type="project" value="UniProtKB-KW"/>
</dbReference>
<dbReference type="EMBL" id="JAAAXX010000002">
    <property type="protein sequence ID" value="KAF2391187.1"/>
    <property type="molecule type" value="Genomic_DNA"/>
</dbReference>
<dbReference type="RefSeq" id="WP_163913383.1">
    <property type="nucleotide sequence ID" value="NZ_JAAAXX010000002.1"/>
</dbReference>
<sequence length="314" mass="34052">MQPSLSERYRGALLGLACGDAIGTSVEFQPRGSFASLTDMVGGGPFNLKPGQWTDDTSMALCLAESLLTKTGFNAADQMGRYLNWWHWGYLSSTGECFDIGMTVRDALTRYQETGDPFAGSTDPASAGNGSLMRLVPVVLYYFPDIERIRTFAADSSRTTHAAPEAIECCQLFAELIGKTLQCAFKEDLRRLPETTFLEPKVAAIARGDYLGKPKSEIRGSGYCVASLEAALWCFHHTDSFEAAILEAANLGDDADTTAAIVGQLAGAYYGVQAIPEGWLTKLHQRDDIEATAEALYQTAKDHAPLSQPEHGNE</sequence>
<feature type="binding site" evidence="1">
    <location>
        <position position="56"/>
    </location>
    <ligand>
        <name>Mg(2+)</name>
        <dbReference type="ChEBI" id="CHEBI:18420"/>
        <label>1</label>
    </ligand>
</feature>
<proteinExistence type="predicted"/>
<feature type="binding site" evidence="1">
    <location>
        <position position="254"/>
    </location>
    <ligand>
        <name>Mg(2+)</name>
        <dbReference type="ChEBI" id="CHEBI:18420"/>
        <label>1</label>
    </ligand>
</feature>
<feature type="binding site" evidence="1">
    <location>
        <position position="256"/>
    </location>
    <ligand>
        <name>Mg(2+)</name>
        <dbReference type="ChEBI" id="CHEBI:18420"/>
        <label>1</label>
    </ligand>
</feature>
<dbReference type="PANTHER" id="PTHR16222:SF12">
    <property type="entry name" value="ADP-RIBOSYLGLYCOHYDROLASE-RELATED"/>
    <property type="match status" value="1"/>
</dbReference>
<comment type="caution">
    <text evidence="2">The sequence shown here is derived from an EMBL/GenBank/DDBJ whole genome shotgun (WGS) entry which is preliminary data.</text>
</comment>
<evidence type="ECO:0000256" key="1">
    <source>
        <dbReference type="PIRSR" id="PIRSR605502-1"/>
    </source>
</evidence>
<reference evidence="2 3" key="1">
    <citation type="submission" date="2019-12" db="EMBL/GenBank/DDBJ databases">
        <title>Endophytic bacteria associated with Panax ginseng seedlings.</title>
        <authorList>
            <person name="Park J.M."/>
            <person name="Shin R."/>
            <person name="Jo S.H."/>
        </authorList>
    </citation>
    <scope>NUCLEOTIDE SEQUENCE [LARGE SCALE GENOMIC DNA]</scope>
    <source>
        <strain evidence="2 3">PgKB32</strain>
    </source>
</reference>
<dbReference type="Gene3D" id="1.10.4080.10">
    <property type="entry name" value="ADP-ribosylation/Crystallin J1"/>
    <property type="match status" value="1"/>
</dbReference>
<dbReference type="InterPro" id="IPR050792">
    <property type="entry name" value="ADP-ribosylglycohydrolase"/>
</dbReference>
<dbReference type="InterPro" id="IPR036705">
    <property type="entry name" value="Ribosyl_crysJ1_sf"/>
</dbReference>
<dbReference type="Proteomes" id="UP000475265">
    <property type="component" value="Unassembled WGS sequence"/>
</dbReference>
<dbReference type="AlphaFoldDB" id="A0A6L5BUW2"/>
<evidence type="ECO:0000313" key="3">
    <source>
        <dbReference type="Proteomes" id="UP000475265"/>
    </source>
</evidence>
<protein>
    <submittedName>
        <fullName evidence="2">ADP-ribosyl-[dinitrogen reductase] glycohydrolase</fullName>
        <ecNumber evidence="2">3.2.2.24</ecNumber>
    </submittedName>
</protein>
<organism evidence="2 3">
    <name type="scientific">Pseudomonas frederiksbergensis</name>
    <dbReference type="NCBI Taxonomy" id="104087"/>
    <lineage>
        <taxon>Bacteria</taxon>
        <taxon>Pseudomonadati</taxon>
        <taxon>Pseudomonadota</taxon>
        <taxon>Gammaproteobacteria</taxon>
        <taxon>Pseudomonadales</taxon>
        <taxon>Pseudomonadaceae</taxon>
        <taxon>Pseudomonas</taxon>
    </lineage>
</organism>
<gene>
    <name evidence="2" type="ORF">FX983_05668</name>
</gene>
<evidence type="ECO:0000313" key="2">
    <source>
        <dbReference type="EMBL" id="KAF2391187.1"/>
    </source>
</evidence>
<keyword evidence="1" id="KW-0479">Metal-binding</keyword>